<name>A0A4Q9KU11_9MICR</name>
<evidence type="ECO:0000313" key="2">
    <source>
        <dbReference type="EMBL" id="TBT98034.1"/>
    </source>
</evidence>
<comment type="caution">
    <text evidence="2">The sequence shown here is derived from an EMBL/GenBank/DDBJ whole genome shotgun (WGS) entry which is preliminary data.</text>
</comment>
<reference evidence="2 3" key="1">
    <citation type="submission" date="2017-12" db="EMBL/GenBank/DDBJ databases">
        <authorList>
            <person name="Pombert J.-F."/>
            <person name="Haag K.L."/>
            <person name="Ebert D."/>
        </authorList>
    </citation>
    <scope>NUCLEOTIDE SEQUENCE [LARGE SCALE GENOMIC DNA]</scope>
    <source>
        <strain evidence="2">FI-OER-3-3</strain>
    </source>
</reference>
<dbReference type="Proteomes" id="UP000292362">
    <property type="component" value="Unassembled WGS sequence"/>
</dbReference>
<feature type="compositionally biased region" description="Low complexity" evidence="1">
    <location>
        <begin position="14"/>
        <end position="35"/>
    </location>
</feature>
<feature type="non-terminal residue" evidence="2">
    <location>
        <position position="1"/>
    </location>
</feature>
<dbReference type="VEuPathDB" id="MicrosporidiaDB:CWI37_1935p0010"/>
<feature type="region of interest" description="Disordered" evidence="1">
    <location>
        <begin position="406"/>
        <end position="469"/>
    </location>
</feature>
<gene>
    <name evidence="2" type="ORF">CWI37_1935p0010</name>
</gene>
<evidence type="ECO:0000313" key="3">
    <source>
        <dbReference type="Proteomes" id="UP000292362"/>
    </source>
</evidence>
<organism evidence="2 3">
    <name type="scientific">Hamiltosporidium tvaerminnensis</name>
    <dbReference type="NCBI Taxonomy" id="1176355"/>
    <lineage>
        <taxon>Eukaryota</taxon>
        <taxon>Fungi</taxon>
        <taxon>Fungi incertae sedis</taxon>
        <taxon>Microsporidia</taxon>
        <taxon>Dubosqiidae</taxon>
        <taxon>Hamiltosporidium</taxon>
    </lineage>
</organism>
<accession>A0A4Q9KU11</accession>
<evidence type="ECO:0000256" key="1">
    <source>
        <dbReference type="SAM" id="MobiDB-lite"/>
    </source>
</evidence>
<feature type="non-terminal residue" evidence="2">
    <location>
        <position position="941"/>
    </location>
</feature>
<dbReference type="EMBL" id="PITJ01001935">
    <property type="protein sequence ID" value="TBT98034.1"/>
    <property type="molecule type" value="Genomic_DNA"/>
</dbReference>
<feature type="region of interest" description="Disordered" evidence="1">
    <location>
        <begin position="1"/>
        <end position="35"/>
    </location>
</feature>
<protein>
    <submittedName>
        <fullName evidence="2">Uncharacterized protein</fullName>
    </submittedName>
</protein>
<dbReference type="AlphaFoldDB" id="A0A4Q9KU11"/>
<sequence>YDKGVLDNSEDSTYDNTPYTNTTNNPYNKTTNNNTNNTPLTDTVIYNSVSTFINNTLLIFIPGITLIFTINKEYNTIKDIITNKIKGCYFPTCISNNNNYIIIGSNRSNMYLYGINRRRGVNINNVSDILKYYEMKGGNGGGEFNNSNNSGSNSDRCDTTTITDNNTALIDSNNIDTNNPNPTLTLNKCINNNINSNTPNNPNPDLTLNKCINNNINSNTPNNPNPDLTLNKCINNNTNILISISLVKVYETFGCITSSVMTGGILNMEMIFSSENKKVIKVFNRLEFAVNRSVKVKGFNKVFVCDRIVGGVNNNVYDYKGVNDKGSVEGVSNKIDDYKGDNKRIDDYKGVSNRIDDYKGVSNRNSELEGVSNRNNELEGVSNRIDELEGVSNKNNDYKGVNYNDVQQGVNNSNIYTPNEQHPFNTNNSKQHPSNTNNTTQHPFNTSTNKQQGDNHRNTTQHPFNTNNTISPSYNNIPYYYLLSNERESVLVEWNNTLIEVESEIRDEEETLVFKREGCYYIQISVEGICVINKDMKRIEDIRVSVKEGNIFKGVIYILSDNVLYLLRIKHNMSSGGDSIRLEGVRDSSRLEGVNDKEGLEGVNDTSVVLESVSDRDINEGVSNNYNTLHPFNNTTYNYHPFNNTTNNYHPFNNTTSNYNTFTIINTFKGVNCFSITNNLLVIIKGCYLLIYNLKGYLLLYKGNISDISIVIHNTLGDDGVEGVSNKDMLEGVNITTNEQQGVNYNDTEIKGVNISTDEQQGVNYNDSEIKGVNITTNEQQGVNISTNEQQGVNYNDTEIKGVNNISNTLHPVNNLSNNTHLNNNITTPLTILEISSVTNMSRTVILLKHYNGLLSIYEYRNNTLLKLYSFILFTINNTNTVFSICKDIIFIKGNDMLIVKINNLGVFIHKSVQVDSIVCIGSKEEGDMDVLEGVSDIDSG</sequence>
<proteinExistence type="predicted"/>